<dbReference type="GO" id="GO:0006694">
    <property type="term" value="P:steroid biosynthetic process"/>
    <property type="evidence" value="ECO:0007669"/>
    <property type="project" value="InterPro"/>
</dbReference>
<accession>A9VDA4</accession>
<evidence type="ECO:0000256" key="1">
    <source>
        <dbReference type="ARBA" id="ARBA00008779"/>
    </source>
</evidence>
<dbReference type="EMBL" id="CH991586">
    <property type="protein sequence ID" value="EDQ84495.1"/>
    <property type="molecule type" value="Genomic_DNA"/>
</dbReference>
<evidence type="ECO:0000259" key="5">
    <source>
        <dbReference type="Pfam" id="PF01073"/>
    </source>
</evidence>
<evidence type="ECO:0000313" key="6">
    <source>
        <dbReference type="EMBL" id="EDQ84495.1"/>
    </source>
</evidence>
<sequence length="1428" mass="155332">MAMGAAHYVVCTSDRKLYTCCVDGCTGTGENSEDLTETTDEAGRNVLDSHGNVMTPIPVPFFKNQIVTEVACGDRHVMARLENQLYAWGCGEYGRLGLGDEDDRFEPTLVPLHGDITIARLACGPEATILVTDTGYLLAAGHNVSNRFGLNAPITVISKLRKTHGATESGETAGSMTSLSLRCQDDRRLTKAPPSVFLQVAIGNEHIAMVDRQGRIVTCGSNLYGQLGTPDKRAHGDGPRLVRHLLHTKVRPARDARRKSLEQMRFCVCTIDAHNVVTVAAHGSSSMVLARQVVSQVEMRHSSLSSSLSQSVFNMSLESHNSFFGDDEESLGGEESEAEPELVEASPRPTETTNTEPQTANASDTETSSWDHSGAIPAWLAQELARERRDSAAMDRSRESDVQAMVKHVVLTRQESDPFPMMPAQAPRKAATDAHGIPGSYPDSDSDSDGDESLPDWLRNEMDCEYIPSDRLAQRKHSSSSTSSLSVPTRRPTEVLNATMPLSMHHDSTSAHDPQPSPLSAPAPMPTASAGGAALADLMGPEPKLGGLESLSCIVSVSQSDGCRFPTKRSDPDMNMAYISQPKLQELIMRQGVSMAAMMASTPVCCPSRSGIQTGRYIHNVPAKNNSIAGNCSGPLWRENAEKKNFATYLHAAGLVPPWSMGFEPAHDIGRLVTFLNWTMHCVPFIDTRRITVASISTPMVLTPMAASAFFPPAGLTGRASSATRTSSFFPEMLPSAFLLHSQAMLGHWDRIYYHYTISNNGQAEKHGDDPEADYLPKVLQRKAMAFLENVTSSDDNAPFFMMVATPSCHDPTEPAAEYAGLMVNATAPRTPNYGGFASDKHWYAAQQNCAAGHCDGYTKQQEAYNDLQYRRRALTLMSVDDIVGNITFYLESKRLLDNTYIFYSSDHGYHLGQFALMKDKRNPYESDIRIPGLARGPGIAPGTILNDPVTLVDFAPTFLDIAGIPIPDTMDGISMLPGLHAAGQQGREPLRVDFLVEYHGEGISATAETNVSQCKVADMFCSNADTHCAANMDSTYLWAAAGLAAVGLAASKLKKTSKDPAFKTGGHGSLGSNVVEALLARGETHITVVDIQDSSLFEAERADGRVTFRQCNLCKPSEVHEALQGADVVIHTAAAVNYWSRFDFEYDAIKAINYDAACSVIDACLQHDVRVLVHISSTSVVVTPETLKAGTLCNLDEDNTEAVTKGPFVCHYVKTKAMAERAVLEANGTGRLHTVAVRPGGIYGPHDRLFLGTIYTNQPGLSPSDNEVTAHTYSENIAHACLLASDAILQSPAARCAGKAYFVTDEPNAGDEPMKTGPFYNRLYAMMGHKREIVPDFVRNTLPGLVDNLIWLTKGAVGPHLGDLAKLRTSVVLLASNNFYFRDDKARRDFGYKPRYTQSQAMERTTAFWRKELQASGFPVRDPLPLE</sequence>
<dbReference type="RefSeq" id="XP_001750682.1">
    <property type="nucleotide sequence ID" value="XM_001750630.1"/>
</dbReference>
<dbReference type="SUPFAM" id="SSF51735">
    <property type="entry name" value="NAD(P)-binding Rossmann-fold domains"/>
    <property type="match status" value="1"/>
</dbReference>
<dbReference type="Gene3D" id="2.130.10.30">
    <property type="entry name" value="Regulator of chromosome condensation 1/beta-lactamase-inhibitor protein II"/>
    <property type="match status" value="1"/>
</dbReference>
<gene>
    <name evidence="6" type="ORF">MONBRDRAFT_39257</name>
</gene>
<dbReference type="Proteomes" id="UP000001357">
    <property type="component" value="Unassembled WGS sequence"/>
</dbReference>
<dbReference type="Pfam" id="PF00884">
    <property type="entry name" value="Sulfatase"/>
    <property type="match status" value="1"/>
</dbReference>
<dbReference type="GeneID" id="5895937"/>
<dbReference type="eggNOG" id="KOG1426">
    <property type="taxonomic scope" value="Eukaryota"/>
</dbReference>
<feature type="repeat" description="RCC1" evidence="2">
    <location>
        <begin position="83"/>
        <end position="134"/>
    </location>
</feature>
<evidence type="ECO:0000259" key="4">
    <source>
        <dbReference type="Pfam" id="PF00884"/>
    </source>
</evidence>
<reference evidence="6 7" key="1">
    <citation type="journal article" date="2008" name="Nature">
        <title>The genome of the choanoflagellate Monosiga brevicollis and the origin of metazoans.</title>
        <authorList>
            <consortium name="JGI Sequencing"/>
            <person name="King N."/>
            <person name="Westbrook M.J."/>
            <person name="Young S.L."/>
            <person name="Kuo A."/>
            <person name="Abedin M."/>
            <person name="Chapman J."/>
            <person name="Fairclough S."/>
            <person name="Hellsten U."/>
            <person name="Isogai Y."/>
            <person name="Letunic I."/>
            <person name="Marr M."/>
            <person name="Pincus D."/>
            <person name="Putnam N."/>
            <person name="Rokas A."/>
            <person name="Wright K.J."/>
            <person name="Zuzow R."/>
            <person name="Dirks W."/>
            <person name="Good M."/>
            <person name="Goodstein D."/>
            <person name="Lemons D."/>
            <person name="Li W."/>
            <person name="Lyons J.B."/>
            <person name="Morris A."/>
            <person name="Nichols S."/>
            <person name="Richter D.J."/>
            <person name="Salamov A."/>
            <person name="Bork P."/>
            <person name="Lim W.A."/>
            <person name="Manning G."/>
            <person name="Miller W.T."/>
            <person name="McGinnis W."/>
            <person name="Shapiro H."/>
            <person name="Tjian R."/>
            <person name="Grigoriev I.V."/>
            <person name="Rokhsar D."/>
        </authorList>
    </citation>
    <scope>NUCLEOTIDE SEQUENCE [LARGE SCALE GENOMIC DNA]</scope>
    <source>
        <strain evidence="7">MX1 / ATCC 50154</strain>
    </source>
</reference>
<dbReference type="Pfam" id="PF00415">
    <property type="entry name" value="RCC1"/>
    <property type="match status" value="1"/>
</dbReference>
<feature type="compositionally biased region" description="Polar residues" evidence="3">
    <location>
        <begin position="349"/>
        <end position="371"/>
    </location>
</feature>
<dbReference type="Pfam" id="PF01073">
    <property type="entry name" value="3Beta_HSD"/>
    <property type="match status" value="1"/>
</dbReference>
<dbReference type="PANTHER" id="PTHR43108:SF8">
    <property type="entry name" value="SD21168P"/>
    <property type="match status" value="1"/>
</dbReference>
<dbReference type="InterPro" id="IPR017850">
    <property type="entry name" value="Alkaline_phosphatase_core_sf"/>
</dbReference>
<dbReference type="Gene3D" id="3.40.720.10">
    <property type="entry name" value="Alkaline Phosphatase, subunit A"/>
    <property type="match status" value="1"/>
</dbReference>
<dbReference type="eggNOG" id="KOG1430">
    <property type="taxonomic scope" value="Eukaryota"/>
</dbReference>
<evidence type="ECO:0000256" key="2">
    <source>
        <dbReference type="PROSITE-ProRule" id="PRU00235"/>
    </source>
</evidence>
<feature type="region of interest" description="Disordered" evidence="3">
    <location>
        <begin position="414"/>
        <end position="456"/>
    </location>
</feature>
<dbReference type="InParanoid" id="A9VDA4"/>
<feature type="domain" description="Sulfatase N-terminal" evidence="4">
    <location>
        <begin position="754"/>
        <end position="965"/>
    </location>
</feature>
<organism evidence="6 7">
    <name type="scientific">Monosiga brevicollis</name>
    <name type="common">Choanoflagellate</name>
    <dbReference type="NCBI Taxonomy" id="81824"/>
    <lineage>
        <taxon>Eukaryota</taxon>
        <taxon>Choanoflagellata</taxon>
        <taxon>Craspedida</taxon>
        <taxon>Salpingoecidae</taxon>
        <taxon>Monosiga</taxon>
    </lineage>
</organism>
<dbReference type="GO" id="GO:0005539">
    <property type="term" value="F:glycosaminoglycan binding"/>
    <property type="evidence" value="ECO:0000318"/>
    <property type="project" value="GO_Central"/>
</dbReference>
<dbReference type="PROSITE" id="PS50012">
    <property type="entry name" value="RCC1_3"/>
    <property type="match status" value="1"/>
</dbReference>
<feature type="region of interest" description="Disordered" evidence="3">
    <location>
        <begin position="323"/>
        <end position="373"/>
    </location>
</feature>
<proteinExistence type="inferred from homology"/>
<dbReference type="eggNOG" id="KOG3731">
    <property type="taxonomic scope" value="Eukaryota"/>
</dbReference>
<dbReference type="InterPro" id="IPR009091">
    <property type="entry name" value="RCC1/BLIP-II"/>
</dbReference>
<dbReference type="PANTHER" id="PTHR43108">
    <property type="entry name" value="N-ACETYLGLUCOSAMINE-6-SULFATASE FAMILY MEMBER"/>
    <property type="match status" value="1"/>
</dbReference>
<keyword evidence="7" id="KW-1185">Reference proteome</keyword>
<name>A9VDA4_MONBE</name>
<feature type="compositionally biased region" description="Acidic residues" evidence="3">
    <location>
        <begin position="325"/>
        <end position="342"/>
    </location>
</feature>
<dbReference type="Gene3D" id="3.40.50.720">
    <property type="entry name" value="NAD(P)-binding Rossmann-like Domain"/>
    <property type="match status" value="1"/>
</dbReference>
<dbReference type="SUPFAM" id="SSF50985">
    <property type="entry name" value="RCC1/BLIP-II"/>
    <property type="match status" value="1"/>
</dbReference>
<dbReference type="KEGG" id="mbr:MONBRDRAFT_39257"/>
<dbReference type="InterPro" id="IPR036291">
    <property type="entry name" value="NAD(P)-bd_dom_sf"/>
</dbReference>
<dbReference type="CDD" id="cd16147">
    <property type="entry name" value="G6S"/>
    <property type="match status" value="1"/>
</dbReference>
<feature type="compositionally biased region" description="Acidic residues" evidence="3">
    <location>
        <begin position="444"/>
        <end position="454"/>
    </location>
</feature>
<feature type="compositionally biased region" description="Pro residues" evidence="3">
    <location>
        <begin position="515"/>
        <end position="525"/>
    </location>
</feature>
<protein>
    <recommendedName>
        <fullName evidence="8">Sulfatase N-terminal domain-containing protein</fullName>
    </recommendedName>
</protein>
<feature type="region of interest" description="Disordered" evidence="3">
    <location>
        <begin position="470"/>
        <end position="491"/>
    </location>
</feature>
<evidence type="ECO:0008006" key="8">
    <source>
        <dbReference type="Google" id="ProtNLM"/>
    </source>
</evidence>
<comment type="similarity">
    <text evidence="1">Belongs to the sulfatase family.</text>
</comment>
<feature type="domain" description="3-beta hydroxysteroid dehydrogenase/isomerase" evidence="5">
    <location>
        <begin position="1065"/>
        <end position="1307"/>
    </location>
</feature>
<dbReference type="FunFam" id="3.40.50.720:FF:000495">
    <property type="entry name" value="3 hydroxysteroid dehydrogenase, putative"/>
    <property type="match status" value="1"/>
</dbReference>
<dbReference type="InterPro" id="IPR002225">
    <property type="entry name" value="3Beta_OHSteriod_DH/Estase"/>
</dbReference>
<feature type="region of interest" description="Disordered" evidence="3">
    <location>
        <begin position="504"/>
        <end position="537"/>
    </location>
</feature>
<dbReference type="InterPro" id="IPR000408">
    <property type="entry name" value="Reg_chr_condens"/>
</dbReference>
<evidence type="ECO:0000256" key="3">
    <source>
        <dbReference type="SAM" id="MobiDB-lite"/>
    </source>
</evidence>
<dbReference type="Pfam" id="PF13540">
    <property type="entry name" value="RCC1_2"/>
    <property type="match status" value="1"/>
</dbReference>
<dbReference type="GO" id="GO:0008449">
    <property type="term" value="F:N-acetylglucosamine-6-sulfatase activity"/>
    <property type="evidence" value="ECO:0000318"/>
    <property type="project" value="GO_Central"/>
</dbReference>
<evidence type="ECO:0000313" key="7">
    <source>
        <dbReference type="Proteomes" id="UP000001357"/>
    </source>
</evidence>
<dbReference type="SUPFAM" id="SSF53649">
    <property type="entry name" value="Alkaline phosphatase-like"/>
    <property type="match status" value="1"/>
</dbReference>
<dbReference type="GO" id="GO:0016616">
    <property type="term" value="F:oxidoreductase activity, acting on the CH-OH group of donors, NAD or NADP as acceptor"/>
    <property type="evidence" value="ECO:0007669"/>
    <property type="project" value="InterPro"/>
</dbReference>
<dbReference type="InterPro" id="IPR000917">
    <property type="entry name" value="Sulfatase_N"/>
</dbReference>